<dbReference type="Gene3D" id="1.10.10.2520">
    <property type="entry name" value="Cell wall hydrolase SleB, domain 1"/>
    <property type="match status" value="1"/>
</dbReference>
<dbReference type="Pfam" id="PF07486">
    <property type="entry name" value="Hydrolase_2"/>
    <property type="match status" value="1"/>
</dbReference>
<proteinExistence type="predicted"/>
<dbReference type="InterPro" id="IPR011105">
    <property type="entry name" value="Cell_wall_hydrolase_SleB"/>
</dbReference>
<dbReference type="Proteomes" id="UP000727456">
    <property type="component" value="Unassembled WGS sequence"/>
</dbReference>
<protein>
    <submittedName>
        <fullName evidence="2">Spore germination cell wall hydrolase CwlJ-like protein</fullName>
    </submittedName>
</protein>
<feature type="domain" description="Cell wall hydrolase SleB" evidence="1">
    <location>
        <begin position="62"/>
        <end position="166"/>
    </location>
</feature>
<dbReference type="EMBL" id="JAAOZC010000006">
    <property type="protein sequence ID" value="NIJ08901.1"/>
    <property type="molecule type" value="Genomic_DNA"/>
</dbReference>
<dbReference type="InterPro" id="IPR042047">
    <property type="entry name" value="SleB_dom1"/>
</dbReference>
<evidence type="ECO:0000259" key="1">
    <source>
        <dbReference type="Pfam" id="PF07486"/>
    </source>
</evidence>
<reference evidence="2 3" key="1">
    <citation type="submission" date="2020-03" db="EMBL/GenBank/DDBJ databases">
        <title>Genomic Encyclopedia of Type Strains, Phase III (KMG-III): the genomes of soil and plant-associated and newly described type strains.</title>
        <authorList>
            <person name="Whitman W."/>
        </authorList>
    </citation>
    <scope>NUCLEOTIDE SEQUENCE [LARGE SCALE GENOMIC DNA]</scope>
    <source>
        <strain evidence="2 3">CECT 8804</strain>
    </source>
</reference>
<evidence type="ECO:0000313" key="2">
    <source>
        <dbReference type="EMBL" id="NIJ08901.1"/>
    </source>
</evidence>
<comment type="caution">
    <text evidence="2">The sequence shown here is derived from an EMBL/GenBank/DDBJ whole genome shotgun (WGS) entry which is preliminary data.</text>
</comment>
<dbReference type="RefSeq" id="WP_167073995.1">
    <property type="nucleotide sequence ID" value="NZ_JAAOZC010000006.1"/>
</dbReference>
<evidence type="ECO:0000313" key="3">
    <source>
        <dbReference type="Proteomes" id="UP000727456"/>
    </source>
</evidence>
<accession>A0ABX0TTW9</accession>
<sequence>MQTSAFKLPYEFTSFAPAAAEAPRADAAPAAEAPQPAVTEAAAIDEASLKCMAKVVHHESRGQPRLGQMAVAQTLINRLKKGNGRFGNSICAIANQRGQFFNTAAYHPSEDSDDWKTAVDISRQAMAGNGESAAPGAMFFRAAYAGNTGFFRTRQHVATIGGQVFYR</sequence>
<keyword evidence="3" id="KW-1185">Reference proteome</keyword>
<gene>
    <name evidence="2" type="ORF">FHS31_002525</name>
</gene>
<name>A0ABX0TTW9_9SPHN</name>
<organism evidence="2 3">
    <name type="scientific">Sphingomonas vulcanisoli</name>
    <dbReference type="NCBI Taxonomy" id="1658060"/>
    <lineage>
        <taxon>Bacteria</taxon>
        <taxon>Pseudomonadati</taxon>
        <taxon>Pseudomonadota</taxon>
        <taxon>Alphaproteobacteria</taxon>
        <taxon>Sphingomonadales</taxon>
        <taxon>Sphingomonadaceae</taxon>
        <taxon>Sphingomonas</taxon>
    </lineage>
</organism>